<dbReference type="AlphaFoldDB" id="A0AAD7DQC4"/>
<reference evidence="1" key="1">
    <citation type="submission" date="2023-03" db="EMBL/GenBank/DDBJ databases">
        <title>Massive genome expansion in bonnet fungi (Mycena s.s.) driven by repeated elements and novel gene families across ecological guilds.</title>
        <authorList>
            <consortium name="Lawrence Berkeley National Laboratory"/>
            <person name="Harder C.B."/>
            <person name="Miyauchi S."/>
            <person name="Viragh M."/>
            <person name="Kuo A."/>
            <person name="Thoen E."/>
            <person name="Andreopoulos B."/>
            <person name="Lu D."/>
            <person name="Skrede I."/>
            <person name="Drula E."/>
            <person name="Henrissat B."/>
            <person name="Morin E."/>
            <person name="Kohler A."/>
            <person name="Barry K."/>
            <person name="LaButti K."/>
            <person name="Morin E."/>
            <person name="Salamov A."/>
            <person name="Lipzen A."/>
            <person name="Mereny Z."/>
            <person name="Hegedus B."/>
            <person name="Baldrian P."/>
            <person name="Stursova M."/>
            <person name="Weitz H."/>
            <person name="Taylor A."/>
            <person name="Grigoriev I.V."/>
            <person name="Nagy L.G."/>
            <person name="Martin F."/>
            <person name="Kauserud H."/>
        </authorList>
    </citation>
    <scope>NUCLEOTIDE SEQUENCE</scope>
    <source>
        <strain evidence="1">CBHHK067</strain>
    </source>
</reference>
<gene>
    <name evidence="1" type="ORF">B0H17DRAFT_1131337</name>
</gene>
<name>A0AAD7DQC4_MYCRO</name>
<dbReference type="EMBL" id="JARKIE010000037">
    <property type="protein sequence ID" value="KAJ7695734.1"/>
    <property type="molecule type" value="Genomic_DNA"/>
</dbReference>
<keyword evidence="2" id="KW-1185">Reference proteome</keyword>
<sequence>MKLKVSQGSWVVCRLAGIANHRRSYPTSSSKQFPLTCTDSAPPQPIGRIDSRGLRTPPYAYGWIVSYQQLLDGTEKVIGEYMDTLVGPVMKIWEVLGYAEKYGVAARPRLRALHEKRAEAVLVIIATNGSQQKIKSVISDDAIRTAARECFGNAKGVQQAPMWFRVDMENIPDGYEYEFEGIVGYAHYIGL</sequence>
<comment type="caution">
    <text evidence="1">The sequence shown here is derived from an EMBL/GenBank/DDBJ whole genome shotgun (WGS) entry which is preliminary data.</text>
</comment>
<proteinExistence type="predicted"/>
<dbReference type="Proteomes" id="UP001221757">
    <property type="component" value="Unassembled WGS sequence"/>
</dbReference>
<organism evidence="1 2">
    <name type="scientific">Mycena rosella</name>
    <name type="common">Pink bonnet</name>
    <name type="synonym">Agaricus rosellus</name>
    <dbReference type="NCBI Taxonomy" id="1033263"/>
    <lineage>
        <taxon>Eukaryota</taxon>
        <taxon>Fungi</taxon>
        <taxon>Dikarya</taxon>
        <taxon>Basidiomycota</taxon>
        <taxon>Agaricomycotina</taxon>
        <taxon>Agaricomycetes</taxon>
        <taxon>Agaricomycetidae</taxon>
        <taxon>Agaricales</taxon>
        <taxon>Marasmiineae</taxon>
        <taxon>Mycenaceae</taxon>
        <taxon>Mycena</taxon>
    </lineage>
</organism>
<evidence type="ECO:0000313" key="2">
    <source>
        <dbReference type="Proteomes" id="UP001221757"/>
    </source>
</evidence>
<protein>
    <submittedName>
        <fullName evidence="1">Uncharacterized protein</fullName>
    </submittedName>
</protein>
<evidence type="ECO:0000313" key="1">
    <source>
        <dbReference type="EMBL" id="KAJ7695734.1"/>
    </source>
</evidence>
<accession>A0AAD7DQC4</accession>